<evidence type="ECO:0000313" key="6">
    <source>
        <dbReference type="EMBL" id="CAA7389255.1"/>
    </source>
</evidence>
<protein>
    <submittedName>
        <fullName evidence="6">Uncharacterized protein</fullName>
    </submittedName>
</protein>
<dbReference type="Gene3D" id="1.10.630.10">
    <property type="entry name" value="Cytochrome P450"/>
    <property type="match status" value="2"/>
</dbReference>
<name>A0A7I8K1B5_SPIIN</name>
<organism evidence="6 7">
    <name type="scientific">Spirodela intermedia</name>
    <name type="common">Intermediate duckweed</name>
    <dbReference type="NCBI Taxonomy" id="51605"/>
    <lineage>
        <taxon>Eukaryota</taxon>
        <taxon>Viridiplantae</taxon>
        <taxon>Streptophyta</taxon>
        <taxon>Embryophyta</taxon>
        <taxon>Tracheophyta</taxon>
        <taxon>Spermatophyta</taxon>
        <taxon>Magnoliopsida</taxon>
        <taxon>Liliopsida</taxon>
        <taxon>Araceae</taxon>
        <taxon>Lemnoideae</taxon>
        <taxon>Spirodela</taxon>
    </lineage>
</organism>
<evidence type="ECO:0000256" key="3">
    <source>
        <dbReference type="ARBA" id="ARBA00023004"/>
    </source>
</evidence>
<dbReference type="InterPro" id="IPR001128">
    <property type="entry name" value="Cyt_P450"/>
</dbReference>
<dbReference type="AlphaFoldDB" id="A0A7I8K1B5"/>
<dbReference type="Pfam" id="PF00067">
    <property type="entry name" value="p450"/>
    <property type="match status" value="3"/>
</dbReference>
<dbReference type="SUPFAM" id="SSF48264">
    <property type="entry name" value="Cytochrome P450"/>
    <property type="match status" value="1"/>
</dbReference>
<dbReference type="PRINTS" id="PR00463">
    <property type="entry name" value="EP450I"/>
</dbReference>
<dbReference type="InterPro" id="IPR036396">
    <property type="entry name" value="Cyt_P450_sf"/>
</dbReference>
<dbReference type="PANTHER" id="PTHR47955">
    <property type="entry name" value="CYTOCHROME P450 FAMILY 71 PROTEIN"/>
    <property type="match status" value="1"/>
</dbReference>
<feature type="chain" id="PRO_5029844350" evidence="5">
    <location>
        <begin position="29"/>
        <end position="398"/>
    </location>
</feature>
<dbReference type="GO" id="GO:0004497">
    <property type="term" value="F:monooxygenase activity"/>
    <property type="evidence" value="ECO:0007669"/>
    <property type="project" value="InterPro"/>
</dbReference>
<feature type="binding site" description="axial binding residue" evidence="4">
    <location>
        <position position="361"/>
    </location>
    <ligand>
        <name>heme</name>
        <dbReference type="ChEBI" id="CHEBI:30413"/>
    </ligand>
    <ligandPart>
        <name>Fe</name>
        <dbReference type="ChEBI" id="CHEBI:18248"/>
    </ligandPart>
</feature>
<dbReference type="PRINTS" id="PR00385">
    <property type="entry name" value="P450"/>
</dbReference>
<evidence type="ECO:0000256" key="2">
    <source>
        <dbReference type="ARBA" id="ARBA00022723"/>
    </source>
</evidence>
<dbReference type="EMBL" id="LR746264">
    <property type="protein sequence ID" value="CAA7389255.1"/>
    <property type="molecule type" value="Genomic_DNA"/>
</dbReference>
<evidence type="ECO:0000313" key="7">
    <source>
        <dbReference type="Proteomes" id="UP000663760"/>
    </source>
</evidence>
<sequence>MLTADQILSGILLCFLAAPLLLLQSLGGKPKLNFNLLQLGKIPHRSLLRLAKKYGPLMYLKLGSVPTLVVSDADMAEEIYRLHDSVFCSRPTSAVGKRLSYGGHGVAFASYGEGWRQLPKIKEEVRVLVKTIAETSAAGQPPNISDMALCLINNIICRQAFGRRCSKDGECRRSRFQDQLRESSKLLGPFCPSHFFPSVGWLDWLTGFHGQLEKAFTFLDNLLEEEIEDHLKRDNEDDRDFMSVLLRLQKDTSLGFNLTREQIKTVLLEIFLGGSETTASVIEFGMLELALNTRSMKNVNVRGYDIPAKTMVIANIWAIMRDPGFWKDPEVFWPERFEDSDLQYKGHDFHYIPFLSGRRICPGMNLAVTSELPDGMKPEDVASSEAIGLLFHLKTPLR</sequence>
<evidence type="ECO:0000256" key="4">
    <source>
        <dbReference type="PIRSR" id="PIRSR602401-1"/>
    </source>
</evidence>
<comment type="cofactor">
    <cofactor evidence="4">
        <name>heme</name>
        <dbReference type="ChEBI" id="CHEBI:30413"/>
    </cofactor>
</comment>
<gene>
    <name evidence="6" type="ORF">SI8410_01001333</name>
</gene>
<dbReference type="PANTHER" id="PTHR47955:SF15">
    <property type="entry name" value="CYTOCHROME P450 71A2-LIKE"/>
    <property type="match status" value="1"/>
</dbReference>
<dbReference type="InterPro" id="IPR002401">
    <property type="entry name" value="Cyt_P450_E_grp-I"/>
</dbReference>
<evidence type="ECO:0000256" key="5">
    <source>
        <dbReference type="SAM" id="SignalP"/>
    </source>
</evidence>
<dbReference type="GO" id="GO:0016705">
    <property type="term" value="F:oxidoreductase activity, acting on paired donors, with incorporation or reduction of molecular oxygen"/>
    <property type="evidence" value="ECO:0007669"/>
    <property type="project" value="InterPro"/>
</dbReference>
<keyword evidence="5" id="KW-0732">Signal</keyword>
<dbReference type="GO" id="GO:0005506">
    <property type="term" value="F:iron ion binding"/>
    <property type="evidence" value="ECO:0007669"/>
    <property type="project" value="InterPro"/>
</dbReference>
<keyword evidence="4" id="KW-0349">Heme</keyword>
<dbReference type="GO" id="GO:0020037">
    <property type="term" value="F:heme binding"/>
    <property type="evidence" value="ECO:0007669"/>
    <property type="project" value="InterPro"/>
</dbReference>
<feature type="signal peptide" evidence="5">
    <location>
        <begin position="1"/>
        <end position="28"/>
    </location>
</feature>
<comment type="similarity">
    <text evidence="1">Belongs to the cytochrome P450 family.</text>
</comment>
<accession>A0A7I8K1B5</accession>
<dbReference type="OrthoDB" id="2789670at2759"/>
<keyword evidence="2 4" id="KW-0479">Metal-binding</keyword>
<evidence type="ECO:0000256" key="1">
    <source>
        <dbReference type="ARBA" id="ARBA00010617"/>
    </source>
</evidence>
<keyword evidence="3 4" id="KW-0408">Iron</keyword>
<dbReference type="Proteomes" id="UP000663760">
    <property type="component" value="Chromosome 1"/>
</dbReference>
<keyword evidence="7" id="KW-1185">Reference proteome</keyword>
<proteinExistence type="inferred from homology"/>
<reference evidence="6" key="1">
    <citation type="submission" date="2020-02" db="EMBL/GenBank/DDBJ databases">
        <authorList>
            <person name="Scholz U."/>
            <person name="Mascher M."/>
            <person name="Fiebig A."/>
        </authorList>
    </citation>
    <scope>NUCLEOTIDE SEQUENCE</scope>
</reference>